<evidence type="ECO:0000256" key="8">
    <source>
        <dbReference type="ARBA" id="ARBA00022842"/>
    </source>
</evidence>
<dbReference type="EC" id="3.1.21.7" evidence="10"/>
<feature type="binding site" evidence="10">
    <location>
        <position position="109"/>
    </location>
    <ligand>
        <name>Mg(2+)</name>
        <dbReference type="ChEBI" id="CHEBI:18420"/>
    </ligand>
</feature>
<evidence type="ECO:0000313" key="12">
    <source>
        <dbReference type="Proteomes" id="UP000316541"/>
    </source>
</evidence>
<organism evidence="11 12">
    <name type="scientific">Microbispora hainanensis</name>
    <dbReference type="NCBI Taxonomy" id="568844"/>
    <lineage>
        <taxon>Bacteria</taxon>
        <taxon>Bacillati</taxon>
        <taxon>Actinomycetota</taxon>
        <taxon>Actinomycetes</taxon>
        <taxon>Streptosporangiales</taxon>
        <taxon>Streptosporangiaceae</taxon>
        <taxon>Microbispora</taxon>
    </lineage>
</organism>
<keyword evidence="2 10" id="KW-0963">Cytoplasm</keyword>
<comment type="cofactor">
    <cofactor evidence="10">
        <name>Mg(2+)</name>
        <dbReference type="ChEBI" id="CHEBI:18420"/>
    </cofactor>
</comment>
<evidence type="ECO:0000256" key="10">
    <source>
        <dbReference type="HAMAP-Rule" id="MF_00801"/>
    </source>
</evidence>
<evidence type="ECO:0000256" key="2">
    <source>
        <dbReference type="ARBA" id="ARBA00022490"/>
    </source>
</evidence>
<dbReference type="EMBL" id="VIRM01000007">
    <property type="protein sequence ID" value="TQS22355.1"/>
    <property type="molecule type" value="Genomic_DNA"/>
</dbReference>
<dbReference type="GO" id="GO:0005737">
    <property type="term" value="C:cytoplasm"/>
    <property type="evidence" value="ECO:0007669"/>
    <property type="project" value="UniProtKB-SubCell"/>
</dbReference>
<keyword evidence="8 10" id="KW-0460">Magnesium</keyword>
<dbReference type="GO" id="GO:0006281">
    <property type="term" value="P:DNA repair"/>
    <property type="evidence" value="ECO:0007669"/>
    <property type="project" value="UniProtKB-UniRule"/>
</dbReference>
<comment type="function">
    <text evidence="10">DNA repair enzyme involved in the repair of deaminated bases. Selectively cleaves double-stranded DNA at the second phosphodiester bond 3' to a deoxyinosine leaving behind the intact lesion on the nicked DNA.</text>
</comment>
<dbReference type="Pfam" id="PF04493">
    <property type="entry name" value="Endonuclease_5"/>
    <property type="match status" value="1"/>
</dbReference>
<keyword evidence="9 10" id="KW-0234">DNA repair</keyword>
<keyword evidence="3 10" id="KW-0540">Nuclease</keyword>
<dbReference type="HAMAP" id="MF_00801">
    <property type="entry name" value="Endonuclease_5"/>
    <property type="match status" value="1"/>
</dbReference>
<dbReference type="GO" id="GO:0016891">
    <property type="term" value="F:RNA endonuclease activity producing 5'-phosphomonoesters, hydrolytic mechanism"/>
    <property type="evidence" value="ECO:0007669"/>
    <property type="project" value="TreeGrafter"/>
</dbReference>
<evidence type="ECO:0000313" key="11">
    <source>
        <dbReference type="EMBL" id="TQS22355.1"/>
    </source>
</evidence>
<evidence type="ECO:0000256" key="1">
    <source>
        <dbReference type="ARBA" id="ARBA00004496"/>
    </source>
</evidence>
<name>A0A544Z053_9ACTN</name>
<evidence type="ECO:0000256" key="9">
    <source>
        <dbReference type="ARBA" id="ARBA00023204"/>
    </source>
</evidence>
<keyword evidence="4 10" id="KW-0479">Metal-binding</keyword>
<proteinExistence type="inferred from homology"/>
<evidence type="ECO:0000256" key="4">
    <source>
        <dbReference type="ARBA" id="ARBA00022723"/>
    </source>
</evidence>
<evidence type="ECO:0000256" key="3">
    <source>
        <dbReference type="ARBA" id="ARBA00022722"/>
    </source>
</evidence>
<dbReference type="GO" id="GO:0043737">
    <property type="term" value="F:deoxyribonuclease V activity"/>
    <property type="evidence" value="ECO:0007669"/>
    <property type="project" value="UniProtKB-UniRule"/>
</dbReference>
<dbReference type="AlphaFoldDB" id="A0A544Z053"/>
<sequence>MKVCSIAAPASAEEAEAIQDALRPRLDLTGPGPRDPALVAGVDVAYADDLLAAAVVVLDGTSLDVVEQVTVPGRPAFGYVPGLLAFRELPSLVEALERLTVTPDLIVCDGYGLAHPRRFGLACHLGVLTGLPTIGVGKTAFVGSFEPPGRERGSWSELLLDGQVVGRVLRTQDGVKPVFVSVGHRVDLETACHDVLALTPRHRLPETTRAADRLSRSALKAALAASGGPRPRQ</sequence>
<reference evidence="11 12" key="1">
    <citation type="submission" date="2019-07" db="EMBL/GenBank/DDBJ databases">
        <title>Microbispora hainanensis DSM 45428.</title>
        <authorList>
            <person name="Thawai C."/>
        </authorList>
    </citation>
    <scope>NUCLEOTIDE SEQUENCE [LARGE SCALE GENOMIC DNA]</scope>
    <source>
        <strain evidence="11 12">DSM 45428</strain>
    </source>
</reference>
<evidence type="ECO:0000256" key="5">
    <source>
        <dbReference type="ARBA" id="ARBA00022759"/>
    </source>
</evidence>
<gene>
    <name evidence="10" type="primary">nfi</name>
    <name evidence="11" type="ORF">FLX08_08155</name>
</gene>
<dbReference type="RefSeq" id="WP_142617602.1">
    <property type="nucleotide sequence ID" value="NZ_VIRM01000007.1"/>
</dbReference>
<dbReference type="CDD" id="cd06559">
    <property type="entry name" value="Endonuclease_V"/>
    <property type="match status" value="1"/>
</dbReference>
<evidence type="ECO:0000256" key="7">
    <source>
        <dbReference type="ARBA" id="ARBA00022801"/>
    </source>
</evidence>
<comment type="subcellular location">
    <subcellularLocation>
        <location evidence="1 10">Cytoplasm</location>
    </subcellularLocation>
</comment>
<evidence type="ECO:0000256" key="6">
    <source>
        <dbReference type="ARBA" id="ARBA00022763"/>
    </source>
</evidence>
<comment type="similarity">
    <text evidence="10">Belongs to the endonuclease V family.</text>
</comment>
<feature type="binding site" evidence="10">
    <location>
        <position position="43"/>
    </location>
    <ligand>
        <name>Mg(2+)</name>
        <dbReference type="ChEBI" id="CHEBI:18420"/>
    </ligand>
</feature>
<dbReference type="PANTHER" id="PTHR28511:SF1">
    <property type="entry name" value="ENDONUCLEASE V"/>
    <property type="match status" value="1"/>
</dbReference>
<comment type="catalytic activity">
    <reaction evidence="10">
        <text>Endonucleolytic cleavage at apurinic or apyrimidinic sites to products with a 5'-phosphate.</text>
        <dbReference type="EC" id="3.1.21.7"/>
    </reaction>
</comment>
<dbReference type="Proteomes" id="UP000316541">
    <property type="component" value="Unassembled WGS sequence"/>
</dbReference>
<accession>A0A544Z053</accession>
<keyword evidence="6 10" id="KW-0227">DNA damage</keyword>
<keyword evidence="5 10" id="KW-0255">Endonuclease</keyword>
<protein>
    <recommendedName>
        <fullName evidence="10">Endonuclease V</fullName>
        <ecNumber evidence="10">3.1.21.7</ecNumber>
    </recommendedName>
    <alternativeName>
        <fullName evidence="10">Deoxyinosine 3'endonuclease</fullName>
    </alternativeName>
    <alternativeName>
        <fullName evidence="10">Deoxyribonuclease V</fullName>
        <shortName evidence="10">DNase V</shortName>
    </alternativeName>
</protein>
<keyword evidence="7 10" id="KW-0378">Hydrolase</keyword>
<feature type="site" description="Interaction with target DNA" evidence="10">
    <location>
        <position position="79"/>
    </location>
</feature>
<dbReference type="FunFam" id="3.30.2170.10:FF:000007">
    <property type="entry name" value="Endonuclease V"/>
    <property type="match status" value="1"/>
</dbReference>
<dbReference type="InterPro" id="IPR007581">
    <property type="entry name" value="Endonuclease-V"/>
</dbReference>
<comment type="caution">
    <text evidence="11">The sequence shown here is derived from an EMBL/GenBank/DDBJ whole genome shotgun (WGS) entry which is preliminary data.</text>
</comment>
<dbReference type="GO" id="GO:0000287">
    <property type="term" value="F:magnesium ion binding"/>
    <property type="evidence" value="ECO:0007669"/>
    <property type="project" value="UniProtKB-UniRule"/>
</dbReference>
<dbReference type="Gene3D" id="3.30.2170.10">
    <property type="entry name" value="archaeoglobus fulgidus dsm 4304 superfamily"/>
    <property type="match status" value="1"/>
</dbReference>
<dbReference type="GO" id="GO:0003727">
    <property type="term" value="F:single-stranded RNA binding"/>
    <property type="evidence" value="ECO:0007669"/>
    <property type="project" value="TreeGrafter"/>
</dbReference>
<dbReference type="PANTHER" id="PTHR28511">
    <property type="entry name" value="ENDONUCLEASE V"/>
    <property type="match status" value="1"/>
</dbReference>